<dbReference type="PANTHER" id="PTHR40866">
    <property type="entry name" value="BED-TYPE DOMAIN-CONTAINING PROTEIN"/>
    <property type="match status" value="1"/>
</dbReference>
<dbReference type="Pfam" id="PF05699">
    <property type="entry name" value="Dimer_Tnp_hAT"/>
    <property type="match status" value="1"/>
</dbReference>
<protein>
    <submittedName>
        <fullName evidence="2">Unnamed protein product</fullName>
    </submittedName>
</protein>
<dbReference type="EMBL" id="BSXT01003655">
    <property type="protein sequence ID" value="GMF55110.1"/>
    <property type="molecule type" value="Genomic_DNA"/>
</dbReference>
<keyword evidence="3" id="KW-1185">Reference proteome</keyword>
<gene>
    <name evidence="2" type="ORF">Pfra01_002312800</name>
</gene>
<dbReference type="InterPro" id="IPR008906">
    <property type="entry name" value="HATC_C_dom"/>
</dbReference>
<dbReference type="GO" id="GO:0046983">
    <property type="term" value="F:protein dimerization activity"/>
    <property type="evidence" value="ECO:0007669"/>
    <property type="project" value="InterPro"/>
</dbReference>
<evidence type="ECO:0000313" key="3">
    <source>
        <dbReference type="Proteomes" id="UP001165121"/>
    </source>
</evidence>
<dbReference type="AlphaFoldDB" id="A0A9W6Y437"/>
<accession>A0A9W6Y437</accession>
<organism evidence="2 3">
    <name type="scientific">Phytophthora fragariaefolia</name>
    <dbReference type="NCBI Taxonomy" id="1490495"/>
    <lineage>
        <taxon>Eukaryota</taxon>
        <taxon>Sar</taxon>
        <taxon>Stramenopiles</taxon>
        <taxon>Oomycota</taxon>
        <taxon>Peronosporomycetes</taxon>
        <taxon>Peronosporales</taxon>
        <taxon>Peronosporaceae</taxon>
        <taxon>Phytophthora</taxon>
    </lineage>
</organism>
<dbReference type="InterPro" id="IPR012337">
    <property type="entry name" value="RNaseH-like_sf"/>
</dbReference>
<dbReference type="Proteomes" id="UP001165121">
    <property type="component" value="Unassembled WGS sequence"/>
</dbReference>
<feature type="domain" description="HAT C-terminal dimerisation" evidence="1">
    <location>
        <begin position="159"/>
        <end position="198"/>
    </location>
</feature>
<proteinExistence type="predicted"/>
<evidence type="ECO:0000313" key="2">
    <source>
        <dbReference type="EMBL" id="GMF55110.1"/>
    </source>
</evidence>
<reference evidence="2" key="1">
    <citation type="submission" date="2023-04" db="EMBL/GenBank/DDBJ databases">
        <title>Phytophthora fragariaefolia NBRC 109709.</title>
        <authorList>
            <person name="Ichikawa N."/>
            <person name="Sato H."/>
            <person name="Tonouchi N."/>
        </authorList>
    </citation>
    <scope>NUCLEOTIDE SEQUENCE</scope>
    <source>
        <strain evidence="2">NBRC 109709</strain>
    </source>
</reference>
<dbReference type="PANTHER" id="PTHR40866:SF1">
    <property type="entry name" value="BED-TYPE DOMAIN-CONTAINING PROTEIN"/>
    <property type="match status" value="1"/>
</dbReference>
<dbReference type="SUPFAM" id="SSF53098">
    <property type="entry name" value="Ribonuclease H-like"/>
    <property type="match status" value="1"/>
</dbReference>
<comment type="caution">
    <text evidence="2">The sequence shown here is derived from an EMBL/GenBank/DDBJ whole genome shotgun (WGS) entry which is preliminary data.</text>
</comment>
<name>A0A9W6Y437_9STRA</name>
<evidence type="ECO:0000259" key="1">
    <source>
        <dbReference type="Pfam" id="PF05699"/>
    </source>
</evidence>
<dbReference type="OrthoDB" id="105294at2759"/>
<sequence>MVKRFLQIKDAAKHVEAVEELVPRSRDCRRLMKLQDDQQALDSICLELQSNETTLADVRTLFDGVVKRYPGTSNYLTKDATIVHSPTFETAIVKVTRGEGALTRAEAAAITPFRVGEGVINELEPSTSTKFAAALLHAGSKRTHAAANAATYELLLSYIPPTSNDCERLFSKAKAVLTPQRSSMLPINFEMIMFLRENSFYWSRRTVAEVQQSSVDVEVNSMT</sequence>